<evidence type="ECO:0000313" key="8">
    <source>
        <dbReference type="EMBL" id="ABR27928.1"/>
    </source>
</evidence>
<feature type="signal peptide" evidence="7">
    <location>
        <begin position="1"/>
        <end position="18"/>
    </location>
</feature>
<dbReference type="InterPro" id="IPR005657">
    <property type="entry name" value="Triabi/Procalin"/>
</dbReference>
<evidence type="ECO:0000256" key="2">
    <source>
        <dbReference type="ARBA" id="ARBA00022525"/>
    </source>
</evidence>
<keyword evidence="3" id="KW-0800">Toxin</keyword>
<evidence type="ECO:0000256" key="1">
    <source>
        <dbReference type="ARBA" id="ARBA00004613"/>
    </source>
</evidence>
<dbReference type="EMBL" id="EF639043">
    <property type="protein sequence ID" value="ABR27928.1"/>
    <property type="molecule type" value="mRNA"/>
</dbReference>
<dbReference type="GO" id="GO:0005576">
    <property type="term" value="C:extracellular region"/>
    <property type="evidence" value="ECO:0007669"/>
    <property type="project" value="UniProtKB-SubCell"/>
</dbReference>
<evidence type="ECO:0000256" key="7">
    <source>
        <dbReference type="SAM" id="SignalP"/>
    </source>
</evidence>
<reference evidence="8" key="2">
    <citation type="journal article" date="2008" name="Insect Biochem. Mol. Biol.">
        <title>An insight into the sialome of the blood-sucking bug Triatoma infestans, a vector of Chagas' disease.</title>
        <authorList>
            <person name="Assumpcao T.C."/>
            <person name="Francischetti I.M."/>
            <person name="Andersen J.F."/>
            <person name="Schwarz A."/>
            <person name="Santana J.M."/>
            <person name="Ribeiro J.M."/>
        </authorList>
    </citation>
    <scope>NUCLEOTIDE SEQUENCE</scope>
    <source>
        <tissue evidence="8">Salivary gland</tissue>
    </source>
</reference>
<accession>A6YPN2</accession>
<sequence>METITAMTFFGILTFAYATYNCSEEIAMSDFDPKKFFNEKWYLTHDGDTSSTVCQKFSTNETEGEALIVESGYKKFESKGITGKFQCDGGKKNKEQYSFKCKSDECGSESNNFDVDFTIVSAGDEDFAVICRSVTFSDGVKDDDYIVLDRNIDEKASCTNGC</sequence>
<name>A6YPN2_TRIIF</name>
<keyword evidence="2" id="KW-0964">Secreted</keyword>
<comment type="similarity">
    <text evidence="6">Belongs to the calycin superfamily. Triabin family.</text>
</comment>
<evidence type="ECO:0000256" key="4">
    <source>
        <dbReference type="ARBA" id="ARBA00022729"/>
    </source>
</evidence>
<dbReference type="Pfam" id="PF03973">
    <property type="entry name" value="Triabin"/>
    <property type="match status" value="1"/>
</dbReference>
<keyword evidence="5" id="KW-1199">Hemostasis impairing toxin</keyword>
<protein>
    <submittedName>
        <fullName evidence="8">Triabin-like salivary lipocalin</fullName>
    </submittedName>
</protein>
<organism evidence="8">
    <name type="scientific">Triatoma infestans</name>
    <name type="common">Assassin bug</name>
    <dbReference type="NCBI Taxonomy" id="30076"/>
    <lineage>
        <taxon>Eukaryota</taxon>
        <taxon>Metazoa</taxon>
        <taxon>Ecdysozoa</taxon>
        <taxon>Arthropoda</taxon>
        <taxon>Hexapoda</taxon>
        <taxon>Insecta</taxon>
        <taxon>Pterygota</taxon>
        <taxon>Neoptera</taxon>
        <taxon>Paraneoptera</taxon>
        <taxon>Hemiptera</taxon>
        <taxon>Heteroptera</taxon>
        <taxon>Panheteroptera</taxon>
        <taxon>Cimicomorpha</taxon>
        <taxon>Reduviidae</taxon>
        <taxon>Triatominae</taxon>
        <taxon>Triatoma</taxon>
    </lineage>
</organism>
<keyword evidence="4 7" id="KW-0732">Signal</keyword>
<dbReference type="InterPro" id="IPR012674">
    <property type="entry name" value="Calycin"/>
</dbReference>
<dbReference type="GO" id="GO:0090729">
    <property type="term" value="F:toxin activity"/>
    <property type="evidence" value="ECO:0007669"/>
    <property type="project" value="UniProtKB-KW"/>
</dbReference>
<dbReference type="AlphaFoldDB" id="A6YPN2"/>
<dbReference type="SUPFAM" id="SSF50814">
    <property type="entry name" value="Lipocalins"/>
    <property type="match status" value="1"/>
</dbReference>
<dbReference type="MEROPS" id="I59.001"/>
<reference evidence="8" key="1">
    <citation type="submission" date="2007-05" db="EMBL/GenBank/DDBJ databases">
        <authorList>
            <person name="Douchkov D."/>
            <person name="Schweizer P."/>
        </authorList>
    </citation>
    <scope>NUCLEOTIDE SEQUENCE</scope>
    <source>
        <tissue evidence="8">Salivary gland</tissue>
    </source>
</reference>
<evidence type="ECO:0000256" key="5">
    <source>
        <dbReference type="ARBA" id="ARBA00023240"/>
    </source>
</evidence>
<comment type="subcellular location">
    <subcellularLocation>
        <location evidence="1">Secreted</location>
    </subcellularLocation>
</comment>
<proteinExistence type="evidence at transcript level"/>
<feature type="chain" id="PRO_5002705727" evidence="7">
    <location>
        <begin position="19"/>
        <end position="162"/>
    </location>
</feature>
<dbReference type="GO" id="GO:0030682">
    <property type="term" value="P:symbiont-mediated perturbation of host defenses"/>
    <property type="evidence" value="ECO:0007669"/>
    <property type="project" value="InterPro"/>
</dbReference>
<evidence type="ECO:0000256" key="6">
    <source>
        <dbReference type="ARBA" id="ARBA00034121"/>
    </source>
</evidence>
<evidence type="ECO:0000256" key="3">
    <source>
        <dbReference type="ARBA" id="ARBA00022656"/>
    </source>
</evidence>
<dbReference type="Gene3D" id="2.40.128.20">
    <property type="match status" value="1"/>
</dbReference>
<dbReference type="CDD" id="cd19423">
    <property type="entry name" value="lipocalin_LTBP1-like"/>
    <property type="match status" value="1"/>
</dbReference>